<name>A0ABW1S665_9PROT</name>
<dbReference type="InterPro" id="IPR032816">
    <property type="entry name" value="VTT_dom"/>
</dbReference>
<feature type="domain" description="VTT" evidence="7">
    <location>
        <begin position="86"/>
        <end position="198"/>
    </location>
</feature>
<evidence type="ECO:0000256" key="3">
    <source>
        <dbReference type="ARBA" id="ARBA00022692"/>
    </source>
</evidence>
<feature type="transmembrane region" description="Helical" evidence="6">
    <location>
        <begin position="151"/>
        <end position="171"/>
    </location>
</feature>
<evidence type="ECO:0000313" key="9">
    <source>
        <dbReference type="Proteomes" id="UP001596303"/>
    </source>
</evidence>
<keyword evidence="4 6" id="KW-1133">Transmembrane helix</keyword>
<keyword evidence="3 6" id="KW-0812">Transmembrane</keyword>
<proteinExistence type="inferred from homology"/>
<comment type="subcellular location">
    <subcellularLocation>
        <location evidence="1 6">Cell membrane</location>
        <topology evidence="1 6">Multi-pass membrane protein</topology>
    </subcellularLocation>
</comment>
<reference evidence="9" key="1">
    <citation type="journal article" date="2019" name="Int. J. Syst. Evol. Microbiol.">
        <title>The Global Catalogue of Microorganisms (GCM) 10K type strain sequencing project: providing services to taxonomists for standard genome sequencing and annotation.</title>
        <authorList>
            <consortium name="The Broad Institute Genomics Platform"/>
            <consortium name="The Broad Institute Genome Sequencing Center for Infectious Disease"/>
            <person name="Wu L."/>
            <person name="Ma J."/>
        </authorList>
    </citation>
    <scope>NUCLEOTIDE SEQUENCE [LARGE SCALE GENOMIC DNA]</scope>
    <source>
        <strain evidence="9">CGMCC-1.15741</strain>
    </source>
</reference>
<evidence type="ECO:0000256" key="1">
    <source>
        <dbReference type="ARBA" id="ARBA00004651"/>
    </source>
</evidence>
<evidence type="ECO:0000256" key="2">
    <source>
        <dbReference type="ARBA" id="ARBA00022475"/>
    </source>
</evidence>
<evidence type="ECO:0000259" key="7">
    <source>
        <dbReference type="Pfam" id="PF09335"/>
    </source>
</evidence>
<evidence type="ECO:0000313" key="8">
    <source>
        <dbReference type="EMBL" id="MFC6196892.1"/>
    </source>
</evidence>
<protein>
    <recommendedName>
        <fullName evidence="6">TVP38/TMEM64 family membrane protein</fullName>
    </recommendedName>
</protein>
<evidence type="ECO:0000256" key="6">
    <source>
        <dbReference type="RuleBase" id="RU366058"/>
    </source>
</evidence>
<feature type="transmembrane region" description="Helical" evidence="6">
    <location>
        <begin position="216"/>
        <end position="236"/>
    </location>
</feature>
<dbReference type="Proteomes" id="UP001596303">
    <property type="component" value="Unassembled WGS sequence"/>
</dbReference>
<dbReference type="PANTHER" id="PTHR12677:SF59">
    <property type="entry name" value="GOLGI APPARATUS MEMBRANE PROTEIN TVP38-RELATED"/>
    <property type="match status" value="1"/>
</dbReference>
<organism evidence="8 9">
    <name type="scientific">Ponticaulis profundi</name>
    <dbReference type="NCBI Taxonomy" id="2665222"/>
    <lineage>
        <taxon>Bacteria</taxon>
        <taxon>Pseudomonadati</taxon>
        <taxon>Pseudomonadota</taxon>
        <taxon>Alphaproteobacteria</taxon>
        <taxon>Hyphomonadales</taxon>
        <taxon>Hyphomonadaceae</taxon>
        <taxon>Ponticaulis</taxon>
    </lineage>
</organism>
<gene>
    <name evidence="8" type="ORF">ACFQDM_02315</name>
</gene>
<accession>A0ABW1S665</accession>
<dbReference type="EMBL" id="JBHSSW010000003">
    <property type="protein sequence ID" value="MFC6196892.1"/>
    <property type="molecule type" value="Genomic_DNA"/>
</dbReference>
<keyword evidence="5 6" id="KW-0472">Membrane</keyword>
<dbReference type="InterPro" id="IPR015414">
    <property type="entry name" value="TMEM64"/>
</dbReference>
<keyword evidence="2 6" id="KW-1003">Cell membrane</keyword>
<comment type="caution">
    <text evidence="8">The sequence shown here is derived from an EMBL/GenBank/DDBJ whole genome shotgun (WGS) entry which is preliminary data.</text>
</comment>
<dbReference type="PANTHER" id="PTHR12677">
    <property type="entry name" value="GOLGI APPARATUS MEMBRANE PROTEIN TVP38-RELATED"/>
    <property type="match status" value="1"/>
</dbReference>
<dbReference type="Pfam" id="PF09335">
    <property type="entry name" value="VTT_dom"/>
    <property type="match status" value="1"/>
</dbReference>
<comment type="similarity">
    <text evidence="6">Belongs to the TVP38/TMEM64 family.</text>
</comment>
<sequence length="247" mass="26715">MTSEEAAPQRQKKSNWLIRLWPVALILIALAVAYMSGLHHYLSLETLERKHQYLKAYVEANLLLTFAIFLVVYTLVTVTMLPGAGIVTIAGGLMFGLVGGSAATAIGATIGASLLFFAAQTSVGKPLRERAGPFVKKIEAGFRDDALSYMFFMRLMPVVPFPVANIAPAILGARPRDFIFTTFIGILPGVIAYTWIGAGLGGVFDRGEDLDLNAFAGQLGPPLIALALVSLIPVIWKRVRKPKDTKL</sequence>
<feature type="transmembrane region" description="Helical" evidence="6">
    <location>
        <begin position="178"/>
        <end position="196"/>
    </location>
</feature>
<keyword evidence="9" id="KW-1185">Reference proteome</keyword>
<evidence type="ECO:0000256" key="4">
    <source>
        <dbReference type="ARBA" id="ARBA00022989"/>
    </source>
</evidence>
<dbReference type="RefSeq" id="WP_377374911.1">
    <property type="nucleotide sequence ID" value="NZ_JBHSSW010000003.1"/>
</dbReference>
<feature type="transmembrane region" description="Helical" evidence="6">
    <location>
        <begin position="93"/>
        <end position="119"/>
    </location>
</feature>
<evidence type="ECO:0000256" key="5">
    <source>
        <dbReference type="ARBA" id="ARBA00023136"/>
    </source>
</evidence>
<feature type="transmembrane region" description="Helical" evidence="6">
    <location>
        <begin position="62"/>
        <end position="81"/>
    </location>
</feature>
<feature type="transmembrane region" description="Helical" evidence="6">
    <location>
        <begin position="20"/>
        <end position="42"/>
    </location>
</feature>